<accession>A0A9Q0B0J4</accession>
<reference evidence="3" key="1">
    <citation type="submission" date="2019-01" db="EMBL/GenBank/DDBJ databases">
        <title>Colletotrichum abscissum LGMF1257.</title>
        <authorList>
            <person name="Baroncelli R."/>
        </authorList>
    </citation>
    <scope>NUCLEOTIDE SEQUENCE</scope>
    <source>
        <strain evidence="3">Ca142</strain>
    </source>
</reference>
<protein>
    <recommendedName>
        <fullName evidence="2">Cytidyltransferase-like domain-containing protein</fullName>
    </recommendedName>
</protein>
<evidence type="ECO:0000259" key="2">
    <source>
        <dbReference type="Pfam" id="PF01467"/>
    </source>
</evidence>
<dbReference type="Gene3D" id="3.40.50.620">
    <property type="entry name" value="HUPs"/>
    <property type="match status" value="1"/>
</dbReference>
<feature type="region of interest" description="Disordered" evidence="1">
    <location>
        <begin position="256"/>
        <end position="276"/>
    </location>
</feature>
<dbReference type="GO" id="GO:0003824">
    <property type="term" value="F:catalytic activity"/>
    <property type="evidence" value="ECO:0007669"/>
    <property type="project" value="InterPro"/>
</dbReference>
<name>A0A9Q0B0J4_9PEZI</name>
<dbReference type="AlphaFoldDB" id="A0A9Q0B0J4"/>
<keyword evidence="4" id="KW-1185">Reference proteome</keyword>
<proteinExistence type="predicted"/>
<sequence>MALQDDDPHERQNETADLGQYLSDAYGPCLCEPTPSTTGCHHTNIFGPRSSPGRPQLKRGQENNVLIYSGCFNPPHLGHYSLLRRAFEGSQDLNVIAAVVYPVSMRVLERKAERRQQWLMFNMADRVRLWHGDSNDPQLKFEDMWSRVLGAVKRDGFNLKFIEVAGPDHVVPTRVFKPFEWDFEIYRTILSNAGREFDLLQPGGQLERMRGYGYWEDAIDYTKAANPKNDYPDSEHEMVEDMERTIVSKPRFTLPSPPSAAGANAQPHEVDGRIPDTDNEPVAVTDALSETCISENDAGSYKKTEHGSNIIVPERRKIKVCRRIGDSETWIRFVPADATPLTFSSTRIRRILEGGFPKDGHLAGTSWTRSMLEDEALDSVKEMVLHPEVLARIMLQRHGIQRLDEA</sequence>
<dbReference type="OrthoDB" id="3558741at2759"/>
<dbReference type="EMBL" id="SDAQ01000037">
    <property type="protein sequence ID" value="KAI3552234.1"/>
    <property type="molecule type" value="Genomic_DNA"/>
</dbReference>
<gene>
    <name evidence="3" type="ORF">CABS02_07135</name>
</gene>
<evidence type="ECO:0000313" key="4">
    <source>
        <dbReference type="Proteomes" id="UP001056436"/>
    </source>
</evidence>
<organism evidence="3 4">
    <name type="scientific">Colletotrichum abscissum</name>
    <dbReference type="NCBI Taxonomy" id="1671311"/>
    <lineage>
        <taxon>Eukaryota</taxon>
        <taxon>Fungi</taxon>
        <taxon>Dikarya</taxon>
        <taxon>Ascomycota</taxon>
        <taxon>Pezizomycotina</taxon>
        <taxon>Sordariomycetes</taxon>
        <taxon>Hypocreomycetidae</taxon>
        <taxon>Glomerellales</taxon>
        <taxon>Glomerellaceae</taxon>
        <taxon>Colletotrichum</taxon>
        <taxon>Colletotrichum acutatum species complex</taxon>
    </lineage>
</organism>
<comment type="caution">
    <text evidence="3">The sequence shown here is derived from an EMBL/GenBank/DDBJ whole genome shotgun (WGS) entry which is preliminary data.</text>
</comment>
<dbReference type="Proteomes" id="UP001056436">
    <property type="component" value="Unassembled WGS sequence"/>
</dbReference>
<feature type="domain" description="Cytidyltransferase-like" evidence="2">
    <location>
        <begin position="67"/>
        <end position="100"/>
    </location>
</feature>
<dbReference type="InterPro" id="IPR004821">
    <property type="entry name" value="Cyt_trans-like"/>
</dbReference>
<evidence type="ECO:0000256" key="1">
    <source>
        <dbReference type="SAM" id="MobiDB-lite"/>
    </source>
</evidence>
<evidence type="ECO:0000313" key="3">
    <source>
        <dbReference type="EMBL" id="KAI3552234.1"/>
    </source>
</evidence>
<dbReference type="InterPro" id="IPR014729">
    <property type="entry name" value="Rossmann-like_a/b/a_fold"/>
</dbReference>
<dbReference type="Pfam" id="PF01467">
    <property type="entry name" value="CTP_transf_like"/>
    <property type="match status" value="1"/>
</dbReference>
<dbReference type="SUPFAM" id="SSF52374">
    <property type="entry name" value="Nucleotidylyl transferase"/>
    <property type="match status" value="1"/>
</dbReference>